<proteinExistence type="predicted"/>
<protein>
    <submittedName>
        <fullName evidence="6">Colicin V production protein</fullName>
    </submittedName>
</protein>
<dbReference type="GO" id="GO:0009403">
    <property type="term" value="P:toxin biosynthetic process"/>
    <property type="evidence" value="ECO:0007669"/>
    <property type="project" value="InterPro"/>
</dbReference>
<dbReference type="GO" id="GO:0016020">
    <property type="term" value="C:membrane"/>
    <property type="evidence" value="ECO:0007669"/>
    <property type="project" value="UniProtKB-SubCell"/>
</dbReference>
<dbReference type="RefSeq" id="WP_105195638.1">
    <property type="nucleotide sequence ID" value="NZ_OLKH01000071.1"/>
</dbReference>
<dbReference type="PANTHER" id="PTHR37306:SF1">
    <property type="entry name" value="COLICIN V PRODUCTION PROTEIN"/>
    <property type="match status" value="1"/>
</dbReference>
<evidence type="ECO:0000256" key="3">
    <source>
        <dbReference type="ARBA" id="ARBA00022989"/>
    </source>
</evidence>
<sequence>MGFVDIIIGALLVFAFYKGLKNGLFVELASLIAFFIGVFIAIKFSYAVSDLLKDFFLWSSKTIQVFAFVLTLVFVVLGIHFIAKLLSSVANFAFLGWANILAGGVFAVIKSALLIGIFLNLFQKVNINDMMISKETQESSLFFNPCMKTSYFLLPILGDWFTDLKEKTANWDKKEVSTKSEEKNKSEEKM</sequence>
<evidence type="ECO:0000313" key="6">
    <source>
        <dbReference type="EMBL" id="SPE76753.1"/>
    </source>
</evidence>
<feature type="transmembrane region" description="Helical" evidence="5">
    <location>
        <begin position="24"/>
        <end position="42"/>
    </location>
</feature>
<evidence type="ECO:0000256" key="4">
    <source>
        <dbReference type="ARBA" id="ARBA00023136"/>
    </source>
</evidence>
<feature type="transmembrane region" description="Helical" evidence="5">
    <location>
        <begin position="63"/>
        <end position="83"/>
    </location>
</feature>
<dbReference type="InterPro" id="IPR003825">
    <property type="entry name" value="Colicin-V_CvpA"/>
</dbReference>
<evidence type="ECO:0000256" key="5">
    <source>
        <dbReference type="SAM" id="Phobius"/>
    </source>
</evidence>
<gene>
    <name evidence="6" type="ORF">FLACOL_00742</name>
</gene>
<dbReference type="Proteomes" id="UP000238180">
    <property type="component" value="Unassembled WGS sequence"/>
</dbReference>
<keyword evidence="4 5" id="KW-0472">Membrane</keyword>
<dbReference type="PANTHER" id="PTHR37306">
    <property type="entry name" value="COLICIN V PRODUCTION PROTEIN"/>
    <property type="match status" value="1"/>
</dbReference>
<dbReference type="AlphaFoldDB" id="A0A2N9P8T6"/>
<evidence type="ECO:0000256" key="2">
    <source>
        <dbReference type="ARBA" id="ARBA00022692"/>
    </source>
</evidence>
<evidence type="ECO:0000313" key="7">
    <source>
        <dbReference type="Proteomes" id="UP000238180"/>
    </source>
</evidence>
<keyword evidence="3 5" id="KW-1133">Transmembrane helix</keyword>
<accession>A0A2N9P8T6</accession>
<dbReference type="Pfam" id="PF02674">
    <property type="entry name" value="Colicin_V"/>
    <property type="match status" value="1"/>
</dbReference>
<name>A0A2N9P8T6_9FLAO</name>
<feature type="transmembrane region" description="Helical" evidence="5">
    <location>
        <begin position="95"/>
        <end position="122"/>
    </location>
</feature>
<comment type="subcellular location">
    <subcellularLocation>
        <location evidence="1">Membrane</location>
        <topology evidence="1">Multi-pass membrane protein</topology>
    </subcellularLocation>
</comment>
<reference evidence="6 7" key="1">
    <citation type="submission" date="2018-02" db="EMBL/GenBank/DDBJ databases">
        <authorList>
            <person name="Cohen D.B."/>
            <person name="Kent A.D."/>
        </authorList>
    </citation>
    <scope>NUCLEOTIDE SEQUENCE [LARGE SCALE GENOMIC DNA]</scope>
    <source>
        <strain evidence="6">CIP109753</strain>
    </source>
</reference>
<evidence type="ECO:0000256" key="1">
    <source>
        <dbReference type="ARBA" id="ARBA00004141"/>
    </source>
</evidence>
<organism evidence="6 7">
    <name type="scientific">Flavobacterium columnare</name>
    <dbReference type="NCBI Taxonomy" id="996"/>
    <lineage>
        <taxon>Bacteria</taxon>
        <taxon>Pseudomonadati</taxon>
        <taxon>Bacteroidota</taxon>
        <taxon>Flavobacteriia</taxon>
        <taxon>Flavobacteriales</taxon>
        <taxon>Flavobacteriaceae</taxon>
        <taxon>Flavobacterium</taxon>
    </lineage>
</organism>
<keyword evidence="2 5" id="KW-0812">Transmembrane</keyword>
<dbReference type="EMBL" id="OLKH01000071">
    <property type="protein sequence ID" value="SPE76753.1"/>
    <property type="molecule type" value="Genomic_DNA"/>
</dbReference>